<keyword evidence="2" id="KW-1185">Reference proteome</keyword>
<evidence type="ECO:0000313" key="1">
    <source>
        <dbReference type="EnsemblMetazoa" id="ACHR014297-PA"/>
    </source>
</evidence>
<dbReference type="EnsemblMetazoa" id="ACHR014297-RA">
    <property type="protein sequence ID" value="ACHR014297-PA"/>
    <property type="gene ID" value="ACHR014297"/>
</dbReference>
<dbReference type="AlphaFoldDB" id="A0A182KIM7"/>
<dbReference type="VEuPathDB" id="VectorBase:ACHR014297"/>
<reference evidence="1" key="2">
    <citation type="submission" date="2020-05" db="UniProtKB">
        <authorList>
            <consortium name="EnsemblMetazoa"/>
        </authorList>
    </citation>
    <scope>IDENTIFICATION</scope>
    <source>
        <strain evidence="1">ACHKN1017</strain>
    </source>
</reference>
<name>A0A182KIM7_9DIPT</name>
<evidence type="ECO:0000313" key="2">
    <source>
        <dbReference type="Proteomes" id="UP000075881"/>
    </source>
</evidence>
<sequence length="129" mass="13611">MSVIQASGSMKNILLHIGVSFSDDRLLCSLLIELRRIFSANSFIPPTQATVADDPVAMVICVPSVAFSPSVSCGFLTASSPAPSSSSSSSVASGSRPTFAGDWAWVADLGLCSSKLLRDATTRLHLRHR</sequence>
<dbReference type="Proteomes" id="UP000075881">
    <property type="component" value="Unassembled WGS sequence"/>
</dbReference>
<reference evidence="2" key="1">
    <citation type="submission" date="2013-03" db="EMBL/GenBank/DDBJ databases">
        <title>The Genome Sequence of Anopheles christyi ACHKN1017.</title>
        <authorList>
            <consortium name="The Broad Institute Genomics Platform"/>
            <person name="Neafsey D.E."/>
            <person name="Besansky N."/>
            <person name="Walker B."/>
            <person name="Young S.K."/>
            <person name="Zeng Q."/>
            <person name="Gargeya S."/>
            <person name="Fitzgerald M."/>
            <person name="Haas B."/>
            <person name="Abouelleil A."/>
            <person name="Allen A.W."/>
            <person name="Alvarado L."/>
            <person name="Arachchi H.M."/>
            <person name="Berlin A.M."/>
            <person name="Chapman S.B."/>
            <person name="Gainer-Dewar J."/>
            <person name="Goldberg J."/>
            <person name="Griggs A."/>
            <person name="Gujja S."/>
            <person name="Hansen M."/>
            <person name="Howarth C."/>
            <person name="Imamovic A."/>
            <person name="Ireland A."/>
            <person name="Larimer J."/>
            <person name="McCowan C."/>
            <person name="Murphy C."/>
            <person name="Pearson M."/>
            <person name="Poon T.W."/>
            <person name="Priest M."/>
            <person name="Roberts A."/>
            <person name="Saif S."/>
            <person name="Shea T."/>
            <person name="Sisk P."/>
            <person name="Sykes S."/>
            <person name="Wortman J."/>
            <person name="Nusbaum C."/>
            <person name="Birren B."/>
        </authorList>
    </citation>
    <scope>NUCLEOTIDE SEQUENCE [LARGE SCALE GENOMIC DNA]</scope>
    <source>
        <strain evidence="2">ACHKN1017</strain>
    </source>
</reference>
<organism evidence="1 2">
    <name type="scientific">Anopheles christyi</name>
    <dbReference type="NCBI Taxonomy" id="43041"/>
    <lineage>
        <taxon>Eukaryota</taxon>
        <taxon>Metazoa</taxon>
        <taxon>Ecdysozoa</taxon>
        <taxon>Arthropoda</taxon>
        <taxon>Hexapoda</taxon>
        <taxon>Insecta</taxon>
        <taxon>Pterygota</taxon>
        <taxon>Neoptera</taxon>
        <taxon>Endopterygota</taxon>
        <taxon>Diptera</taxon>
        <taxon>Nematocera</taxon>
        <taxon>Culicoidea</taxon>
        <taxon>Culicidae</taxon>
        <taxon>Anophelinae</taxon>
        <taxon>Anopheles</taxon>
    </lineage>
</organism>
<proteinExistence type="predicted"/>
<accession>A0A182KIM7</accession>
<protein>
    <submittedName>
        <fullName evidence="1">Uncharacterized protein</fullName>
    </submittedName>
</protein>